<dbReference type="GO" id="GO:0006508">
    <property type="term" value="P:proteolysis"/>
    <property type="evidence" value="ECO:0007669"/>
    <property type="project" value="InterPro"/>
</dbReference>
<dbReference type="EMBL" id="GL629807">
    <property type="protein sequence ID" value="EFW99951.1"/>
    <property type="molecule type" value="Genomic_DNA"/>
</dbReference>
<dbReference type="InterPro" id="IPR038656">
    <property type="entry name" value="Peptidase_G1_sf"/>
</dbReference>
<keyword evidence="4" id="KW-1185">Reference proteome</keyword>
<dbReference type="GO" id="GO:0070007">
    <property type="term" value="F:glutamic-type endopeptidase activity"/>
    <property type="evidence" value="ECO:0007669"/>
    <property type="project" value="InterPro"/>
</dbReference>
<feature type="signal peptide" evidence="2">
    <location>
        <begin position="1"/>
        <end position="19"/>
    </location>
</feature>
<evidence type="ECO:0000256" key="1">
    <source>
        <dbReference type="PIRSR" id="PIRSR600250-50"/>
    </source>
</evidence>
<dbReference type="SUPFAM" id="SSF49899">
    <property type="entry name" value="Concanavalin A-like lectins/glucanases"/>
    <property type="match status" value="1"/>
</dbReference>
<dbReference type="Gene3D" id="2.60.120.700">
    <property type="entry name" value="Peptidase G1"/>
    <property type="match status" value="1"/>
</dbReference>
<dbReference type="HOGENOM" id="CLU_066466_0_0_1"/>
<proteinExistence type="predicted"/>
<organism evidence="4">
    <name type="scientific">Grosmannia clavigera (strain kw1407 / UAMH 11150)</name>
    <name type="common">Blue stain fungus</name>
    <name type="synonym">Graphiocladiella clavigera</name>
    <dbReference type="NCBI Taxonomy" id="655863"/>
    <lineage>
        <taxon>Eukaryota</taxon>
        <taxon>Fungi</taxon>
        <taxon>Dikarya</taxon>
        <taxon>Ascomycota</taxon>
        <taxon>Pezizomycotina</taxon>
        <taxon>Sordariomycetes</taxon>
        <taxon>Sordariomycetidae</taxon>
        <taxon>Ophiostomatales</taxon>
        <taxon>Ophiostomataceae</taxon>
        <taxon>Leptographium</taxon>
    </lineage>
</organism>
<dbReference type="InterPro" id="IPR013320">
    <property type="entry name" value="ConA-like_dom_sf"/>
</dbReference>
<sequence>MKFSTVLSAALLGASTTLAAPRPAANRIGKRSIQKKSLPKMSAVGAHNTTADEEESYNWSGAVLVGTGYTSVTGKIVVPTISSGSSNNDKVGTAWVGIDGDTCSSLWQTGVSWTVEDGSVDYTAWYEWVPYSASVDFTGITISAGDSIVMTVTATSTTSGTATIENETTGKTVSHTYSSMSSDNALCYYNAEWIVEDFAECLDSSCTQTELLPFADYGSVEFTDCSAVKSGATVDVTGATTIDMVSQSDDSVESSCTDTASTVTCKYV</sequence>
<protein>
    <submittedName>
        <fullName evidence="3">Proteinase aspergillopepsin</fullName>
    </submittedName>
</protein>
<feature type="active site" description="Proton acceptor" evidence="1">
    <location>
        <position position="196"/>
    </location>
</feature>
<feature type="chain" id="PRO_5003260320" evidence="2">
    <location>
        <begin position="20"/>
        <end position="268"/>
    </location>
</feature>
<dbReference type="OrthoDB" id="2862635at2759"/>
<evidence type="ECO:0000256" key="2">
    <source>
        <dbReference type="SAM" id="SignalP"/>
    </source>
</evidence>
<dbReference type="PRINTS" id="PR00977">
    <property type="entry name" value="SCYTLDPTASE"/>
</dbReference>
<dbReference type="STRING" id="655863.F0XQM7"/>
<dbReference type="PANTHER" id="PTHR37536:SF1">
    <property type="entry name" value="ASPERGILLOPEPSIN, PUTAITVE (AFU_ORTHOLOGUE AFUA_7G01200)"/>
    <property type="match status" value="1"/>
</dbReference>
<evidence type="ECO:0000313" key="4">
    <source>
        <dbReference type="Proteomes" id="UP000007796"/>
    </source>
</evidence>
<dbReference type="InterPro" id="IPR000250">
    <property type="entry name" value="Peptidase_G1"/>
</dbReference>
<dbReference type="CDD" id="cd13426">
    <property type="entry name" value="Peptidase_G1"/>
    <property type="match status" value="1"/>
</dbReference>
<dbReference type="Proteomes" id="UP000007796">
    <property type="component" value="Unassembled WGS sequence"/>
</dbReference>
<name>F0XQM7_GROCL</name>
<keyword evidence="2" id="KW-0732">Signal</keyword>
<dbReference type="AlphaFoldDB" id="F0XQM7"/>
<dbReference type="RefSeq" id="XP_014169366.1">
    <property type="nucleotide sequence ID" value="XM_014313891.1"/>
</dbReference>
<dbReference type="Pfam" id="PF01828">
    <property type="entry name" value="Peptidase_A4"/>
    <property type="match status" value="1"/>
</dbReference>
<evidence type="ECO:0000313" key="3">
    <source>
        <dbReference type="EMBL" id="EFW99951.1"/>
    </source>
</evidence>
<dbReference type="eggNOG" id="ENOG502RJF6">
    <property type="taxonomic scope" value="Eukaryota"/>
</dbReference>
<dbReference type="GeneID" id="25975706"/>
<gene>
    <name evidence="3" type="ORF">CMQ_269</name>
</gene>
<dbReference type="InParanoid" id="F0XQM7"/>
<dbReference type="PANTHER" id="PTHR37536">
    <property type="entry name" value="PUTATIVE (AFU_ORTHOLOGUE AFUA_3G02970)-RELATED"/>
    <property type="match status" value="1"/>
</dbReference>
<reference evidence="3 4" key="1">
    <citation type="journal article" date="2011" name="Proc. Natl. Acad. Sci. U.S.A.">
        <title>Genome and transcriptome analyses of the mountain pine beetle-fungal symbiont Grosmannia clavigera, a lodgepole pine pathogen.</title>
        <authorList>
            <person name="DiGuistini S."/>
            <person name="Wang Y."/>
            <person name="Liao N.Y."/>
            <person name="Taylor G."/>
            <person name="Tanguay P."/>
            <person name="Feau N."/>
            <person name="Henrissat B."/>
            <person name="Chan S.K."/>
            <person name="Hesse-Orce U."/>
            <person name="Alamouti S.M."/>
            <person name="Tsui C.K.M."/>
            <person name="Docking R.T."/>
            <person name="Levasseur A."/>
            <person name="Haridas S."/>
            <person name="Robertson G."/>
            <person name="Birol I."/>
            <person name="Holt R.A."/>
            <person name="Marra M.A."/>
            <person name="Hamelin R.C."/>
            <person name="Hirst M."/>
            <person name="Jones S.J.M."/>
            <person name="Bohlmann J."/>
            <person name="Breuil C."/>
        </authorList>
    </citation>
    <scope>NUCLEOTIDE SEQUENCE [LARGE SCALE GENOMIC DNA]</scope>
    <source>
        <strain evidence="4">kw1407 / UAMH 11150</strain>
    </source>
</reference>
<accession>F0XQM7</accession>